<organism evidence="3 4">
    <name type="scientific">Pestalotiopsis fici (strain W106-1 / CGMCC3.15140)</name>
    <dbReference type="NCBI Taxonomy" id="1229662"/>
    <lineage>
        <taxon>Eukaryota</taxon>
        <taxon>Fungi</taxon>
        <taxon>Dikarya</taxon>
        <taxon>Ascomycota</taxon>
        <taxon>Pezizomycotina</taxon>
        <taxon>Sordariomycetes</taxon>
        <taxon>Xylariomycetidae</taxon>
        <taxon>Amphisphaeriales</taxon>
        <taxon>Sporocadaceae</taxon>
        <taxon>Pestalotiopsis</taxon>
    </lineage>
</organism>
<reference evidence="4" key="1">
    <citation type="journal article" date="2015" name="BMC Genomics">
        <title>Genomic and transcriptomic analysis of the endophytic fungus Pestalotiopsis fici reveals its lifestyle and high potential for synthesis of natural products.</title>
        <authorList>
            <person name="Wang X."/>
            <person name="Zhang X."/>
            <person name="Liu L."/>
            <person name="Xiang M."/>
            <person name="Wang W."/>
            <person name="Sun X."/>
            <person name="Che Y."/>
            <person name="Guo L."/>
            <person name="Liu G."/>
            <person name="Guo L."/>
            <person name="Wang C."/>
            <person name="Yin W.B."/>
            <person name="Stadler M."/>
            <person name="Zhang X."/>
            <person name="Liu X."/>
        </authorList>
    </citation>
    <scope>NUCLEOTIDE SEQUENCE [LARGE SCALE GENOMIC DNA]</scope>
    <source>
        <strain evidence="4">W106-1 / CGMCC3.15140</strain>
    </source>
</reference>
<evidence type="ECO:0000259" key="2">
    <source>
        <dbReference type="Pfam" id="PF13649"/>
    </source>
</evidence>
<dbReference type="KEGG" id="pfy:PFICI_06474"/>
<comment type="similarity">
    <text evidence="1">Belongs to the methyltransferase superfamily. LaeA methyltransferase family.</text>
</comment>
<dbReference type="Pfam" id="PF13649">
    <property type="entry name" value="Methyltransf_25"/>
    <property type="match status" value="1"/>
</dbReference>
<dbReference type="AlphaFoldDB" id="W3X7U9"/>
<evidence type="ECO:0000313" key="4">
    <source>
        <dbReference type="Proteomes" id="UP000030651"/>
    </source>
</evidence>
<dbReference type="PANTHER" id="PTHR43591:SF110">
    <property type="entry name" value="RHODANESE DOMAIN-CONTAINING PROTEIN"/>
    <property type="match status" value="1"/>
</dbReference>
<dbReference type="eggNOG" id="KOG1269">
    <property type="taxonomic scope" value="Eukaryota"/>
</dbReference>
<gene>
    <name evidence="3" type="ORF">PFICI_06474</name>
</gene>
<dbReference type="RefSeq" id="XP_007833246.1">
    <property type="nucleotide sequence ID" value="XM_007835055.1"/>
</dbReference>
<dbReference type="CDD" id="cd02440">
    <property type="entry name" value="AdoMet_MTases"/>
    <property type="match status" value="1"/>
</dbReference>
<dbReference type="InterPro" id="IPR029063">
    <property type="entry name" value="SAM-dependent_MTases_sf"/>
</dbReference>
<name>W3X7U9_PESFW</name>
<dbReference type="EMBL" id="KI912112">
    <property type="protein sequence ID" value="ETS81472.1"/>
    <property type="molecule type" value="Genomic_DNA"/>
</dbReference>
<protein>
    <recommendedName>
        <fullName evidence="2">Methyltransferase domain-containing protein</fullName>
    </recommendedName>
</protein>
<dbReference type="GeneID" id="19271487"/>
<dbReference type="PANTHER" id="PTHR43591">
    <property type="entry name" value="METHYLTRANSFERASE"/>
    <property type="match status" value="1"/>
</dbReference>
<sequence length="224" mass="24912">MTAQQAPENLKQRLKESYDAIAPKYNKWTIPKSEQRLHYLDKLLDCLNVTESPHRSVLELGCGCGVPVTQRLLQHDGFRVVANDLSGVQIKEARQNLGPVPAERLELVEGDMFELSFPEGSLDAVIGLYSLIHLPCSEQDAMIKKIASWLKPGGYMLANFSEEATSGVVYEEWLDPKGWVYWSGHGAEGTVTKVREAGLEIVVSEVAKDAVNASFMWIIGRKPN</sequence>
<evidence type="ECO:0000256" key="1">
    <source>
        <dbReference type="ARBA" id="ARBA00038158"/>
    </source>
</evidence>
<dbReference type="InParanoid" id="W3X7U9"/>
<dbReference type="OMA" id="GAMHWSG"/>
<dbReference type="Gene3D" id="3.40.50.150">
    <property type="entry name" value="Vaccinia Virus protein VP39"/>
    <property type="match status" value="1"/>
</dbReference>
<evidence type="ECO:0000313" key="3">
    <source>
        <dbReference type="EMBL" id="ETS81472.1"/>
    </source>
</evidence>
<proteinExistence type="inferred from homology"/>
<dbReference type="OrthoDB" id="10004862at2759"/>
<dbReference type="InterPro" id="IPR041698">
    <property type="entry name" value="Methyltransf_25"/>
</dbReference>
<feature type="domain" description="Methyltransferase" evidence="2">
    <location>
        <begin position="57"/>
        <end position="154"/>
    </location>
</feature>
<accession>W3X7U9</accession>
<dbReference type="HOGENOM" id="CLU_060397_2_0_1"/>
<dbReference type="SUPFAM" id="SSF53335">
    <property type="entry name" value="S-adenosyl-L-methionine-dependent methyltransferases"/>
    <property type="match status" value="1"/>
</dbReference>
<keyword evidence="4" id="KW-1185">Reference proteome</keyword>
<dbReference type="Proteomes" id="UP000030651">
    <property type="component" value="Unassembled WGS sequence"/>
</dbReference>